<dbReference type="OrthoDB" id="9886994at2759"/>
<organism evidence="2 3">
    <name type="scientific">Phrynocephalus forsythii</name>
    <dbReference type="NCBI Taxonomy" id="171643"/>
    <lineage>
        <taxon>Eukaryota</taxon>
        <taxon>Metazoa</taxon>
        <taxon>Chordata</taxon>
        <taxon>Craniata</taxon>
        <taxon>Vertebrata</taxon>
        <taxon>Euteleostomi</taxon>
        <taxon>Lepidosauria</taxon>
        <taxon>Squamata</taxon>
        <taxon>Bifurcata</taxon>
        <taxon>Unidentata</taxon>
        <taxon>Episquamata</taxon>
        <taxon>Toxicofera</taxon>
        <taxon>Iguania</taxon>
        <taxon>Acrodonta</taxon>
        <taxon>Agamidae</taxon>
        <taxon>Agaminae</taxon>
        <taxon>Phrynocephalus</taxon>
    </lineage>
</organism>
<feature type="region of interest" description="Disordered" evidence="1">
    <location>
        <begin position="1"/>
        <end position="45"/>
    </location>
</feature>
<comment type="caution">
    <text evidence="2">The sequence shown here is derived from an EMBL/GenBank/DDBJ whole genome shotgun (WGS) entry which is preliminary data.</text>
</comment>
<dbReference type="Gene3D" id="1.10.287.3160">
    <property type="match status" value="1"/>
</dbReference>
<name>A0A9Q1B5I1_9SAUR</name>
<evidence type="ECO:0000313" key="3">
    <source>
        <dbReference type="Proteomes" id="UP001142489"/>
    </source>
</evidence>
<dbReference type="Proteomes" id="UP001142489">
    <property type="component" value="Unassembled WGS sequence"/>
</dbReference>
<protein>
    <submittedName>
        <fullName evidence="2">Uncharacterized protein</fullName>
    </submittedName>
</protein>
<reference evidence="2" key="1">
    <citation type="journal article" date="2023" name="DNA Res.">
        <title>Chromosome-level genome assembly of Phrynocephalus forsythii using third-generation DNA sequencing and Hi-C analysis.</title>
        <authorList>
            <person name="Qi Y."/>
            <person name="Zhao W."/>
            <person name="Zhao Y."/>
            <person name="Niu C."/>
            <person name="Cao S."/>
            <person name="Zhang Y."/>
        </authorList>
    </citation>
    <scope>NUCLEOTIDE SEQUENCE</scope>
    <source>
        <tissue evidence="2">Muscle</tissue>
    </source>
</reference>
<evidence type="ECO:0000256" key="1">
    <source>
        <dbReference type="SAM" id="MobiDB-lite"/>
    </source>
</evidence>
<accession>A0A9Q1B5I1</accession>
<dbReference type="EMBL" id="JAPFRF010000003">
    <property type="protein sequence ID" value="KAJ7338768.1"/>
    <property type="molecule type" value="Genomic_DNA"/>
</dbReference>
<feature type="region of interest" description="Disordered" evidence="1">
    <location>
        <begin position="319"/>
        <end position="367"/>
    </location>
</feature>
<keyword evidence="3" id="KW-1185">Reference proteome</keyword>
<dbReference type="AlphaFoldDB" id="A0A9Q1B5I1"/>
<evidence type="ECO:0000313" key="2">
    <source>
        <dbReference type="EMBL" id="KAJ7338768.1"/>
    </source>
</evidence>
<feature type="compositionally biased region" description="Low complexity" evidence="1">
    <location>
        <begin position="349"/>
        <end position="358"/>
    </location>
</feature>
<proteinExistence type="predicted"/>
<gene>
    <name evidence="2" type="ORF">JRQ81_012670</name>
</gene>
<sequence length="367" mass="41550">MDMPFDSMASASNTDSKPHHRHSRDTSTSTDSEDTDSQTSPAENLKQYSQMVQNIAKVMDLHVAPLDSDKSCKIFGHLNKRQRPPLCLGFIPALLKRSKVALNNPSSIPLMPRRIDNLYRTHGEETTFLSKHPLPNSVIVNASQNRAKSSSMSTPSNRESKKLDLIGRRHYSLASFALRNSNYLCAMQAYTRHVLLKMLPVLDALPDDLRDKATSYHAEALSLLDYETIAAQHAADAASRQLATAVFLHRHAWLRTANITDNARNRIEDSPFDGEGLFASSTDESLDNNQKMRKAAKSYAYYGASKQCSFRFQQQQPSWHRSNQAYQHRNPGCYSQPASSQPFHRHSVQSRQRQCQSSRRFDRKQKA</sequence>